<evidence type="ECO:0000256" key="1">
    <source>
        <dbReference type="ARBA" id="ARBA00023125"/>
    </source>
</evidence>
<dbReference type="PROSITE" id="PS50888">
    <property type="entry name" value="BHLH"/>
    <property type="match status" value="1"/>
</dbReference>
<proteinExistence type="predicted"/>
<dbReference type="Pfam" id="PF00010">
    <property type="entry name" value="HLH"/>
    <property type="match status" value="1"/>
</dbReference>
<feature type="domain" description="BHLH" evidence="3">
    <location>
        <begin position="51"/>
        <end position="104"/>
    </location>
</feature>
<sequence length="146" mass="16492">MCDKKFLVHPPLPSSSSQASTSTLPPTTTTNQNTHLLHHQHQPRTTAGKHTIIERRNQRERVRVRAVNEAFARLRQVVPTTRFSPKRVSKVKTLKRAVEYIGDLQRRLATIEGMLLVDSSILQVPSCTAAGWKERRTTDNCKPFGA</sequence>
<dbReference type="InterPro" id="IPR050283">
    <property type="entry name" value="E-box_TF_Regulators"/>
</dbReference>
<keyword evidence="5" id="KW-1185">Reference proteome</keyword>
<reference evidence="4" key="2">
    <citation type="submission" date="2025-05" db="UniProtKB">
        <authorList>
            <consortium name="EnsemblMetazoa"/>
        </authorList>
    </citation>
    <scope>IDENTIFICATION</scope>
    <source>
        <strain evidence="4">Foshan</strain>
    </source>
</reference>
<evidence type="ECO:0000259" key="3">
    <source>
        <dbReference type="PROSITE" id="PS50888"/>
    </source>
</evidence>
<dbReference type="SMART" id="SM00353">
    <property type="entry name" value="HLH"/>
    <property type="match status" value="1"/>
</dbReference>
<evidence type="ECO:0000313" key="5">
    <source>
        <dbReference type="Proteomes" id="UP000069940"/>
    </source>
</evidence>
<accession>A0ABM1Z7M9</accession>
<dbReference type="PANTHER" id="PTHR23349:SF108">
    <property type="entry name" value="BHLH DOMAIN-CONTAINING PROTEIN"/>
    <property type="match status" value="1"/>
</dbReference>
<evidence type="ECO:0000313" key="4">
    <source>
        <dbReference type="EnsemblMetazoa" id="AALFPA23_015835.P23071"/>
    </source>
</evidence>
<dbReference type="RefSeq" id="XP_062703539.1">
    <property type="nucleotide sequence ID" value="XM_062847555.1"/>
</dbReference>
<reference evidence="5" key="1">
    <citation type="journal article" date="2015" name="Proc. Natl. Acad. Sci. U.S.A.">
        <title>Genome sequence of the Asian Tiger mosquito, Aedes albopictus, reveals insights into its biology, genetics, and evolution.</title>
        <authorList>
            <person name="Chen X.G."/>
            <person name="Jiang X."/>
            <person name="Gu J."/>
            <person name="Xu M."/>
            <person name="Wu Y."/>
            <person name="Deng Y."/>
            <person name="Zhang C."/>
            <person name="Bonizzoni M."/>
            <person name="Dermauw W."/>
            <person name="Vontas J."/>
            <person name="Armbruster P."/>
            <person name="Huang X."/>
            <person name="Yang Y."/>
            <person name="Zhang H."/>
            <person name="He W."/>
            <person name="Peng H."/>
            <person name="Liu Y."/>
            <person name="Wu K."/>
            <person name="Chen J."/>
            <person name="Lirakis M."/>
            <person name="Topalis P."/>
            <person name="Van Leeuwen T."/>
            <person name="Hall A.B."/>
            <person name="Jiang X."/>
            <person name="Thorpe C."/>
            <person name="Mueller R.L."/>
            <person name="Sun C."/>
            <person name="Waterhouse R.M."/>
            <person name="Yan G."/>
            <person name="Tu Z.J."/>
            <person name="Fang X."/>
            <person name="James A.A."/>
        </authorList>
    </citation>
    <scope>NUCLEOTIDE SEQUENCE [LARGE SCALE GENOMIC DNA]</scope>
    <source>
        <strain evidence="5">Foshan</strain>
    </source>
</reference>
<organism evidence="4 5">
    <name type="scientific">Aedes albopictus</name>
    <name type="common">Asian tiger mosquito</name>
    <name type="synonym">Stegomyia albopicta</name>
    <dbReference type="NCBI Taxonomy" id="7160"/>
    <lineage>
        <taxon>Eukaryota</taxon>
        <taxon>Metazoa</taxon>
        <taxon>Ecdysozoa</taxon>
        <taxon>Arthropoda</taxon>
        <taxon>Hexapoda</taxon>
        <taxon>Insecta</taxon>
        <taxon>Pterygota</taxon>
        <taxon>Neoptera</taxon>
        <taxon>Endopterygota</taxon>
        <taxon>Diptera</taxon>
        <taxon>Nematocera</taxon>
        <taxon>Culicoidea</taxon>
        <taxon>Culicidae</taxon>
        <taxon>Culicinae</taxon>
        <taxon>Aedini</taxon>
        <taxon>Aedes</taxon>
        <taxon>Stegomyia</taxon>
    </lineage>
</organism>
<dbReference type="InterPro" id="IPR036638">
    <property type="entry name" value="HLH_DNA-bd_sf"/>
</dbReference>
<protein>
    <recommendedName>
        <fullName evidence="3">BHLH domain-containing protein</fullName>
    </recommendedName>
</protein>
<dbReference type="Gene3D" id="4.10.280.10">
    <property type="entry name" value="Helix-loop-helix DNA-binding domain"/>
    <property type="match status" value="1"/>
</dbReference>
<dbReference type="EnsemblMetazoa" id="AALFPA23_015835.R23071">
    <property type="protein sequence ID" value="AALFPA23_015835.P23071"/>
    <property type="gene ID" value="AALFPA23_015835"/>
</dbReference>
<dbReference type="InterPro" id="IPR011598">
    <property type="entry name" value="bHLH_dom"/>
</dbReference>
<feature type="compositionally biased region" description="Low complexity" evidence="2">
    <location>
        <begin position="14"/>
        <end position="35"/>
    </location>
</feature>
<dbReference type="SUPFAM" id="SSF47459">
    <property type="entry name" value="HLH, helix-loop-helix DNA-binding domain"/>
    <property type="match status" value="1"/>
</dbReference>
<dbReference type="PANTHER" id="PTHR23349">
    <property type="entry name" value="BASIC HELIX-LOOP-HELIX TRANSCRIPTION FACTOR, TWIST"/>
    <property type="match status" value="1"/>
</dbReference>
<dbReference type="CDD" id="cd11418">
    <property type="entry name" value="bHLH_TS_ASCL"/>
    <property type="match status" value="1"/>
</dbReference>
<name>A0ABM1Z7M9_AEDAL</name>
<keyword evidence="1" id="KW-0238">DNA-binding</keyword>
<evidence type="ECO:0000256" key="2">
    <source>
        <dbReference type="SAM" id="MobiDB-lite"/>
    </source>
</evidence>
<feature type="region of interest" description="Disordered" evidence="2">
    <location>
        <begin position="1"/>
        <end position="57"/>
    </location>
</feature>
<dbReference type="GeneID" id="134285993"/>
<dbReference type="Proteomes" id="UP000069940">
    <property type="component" value="Unassembled WGS sequence"/>
</dbReference>